<proteinExistence type="predicted"/>
<evidence type="ECO:0008006" key="4">
    <source>
        <dbReference type="Google" id="ProtNLM"/>
    </source>
</evidence>
<dbReference type="Proteomes" id="UP000606172">
    <property type="component" value="Unassembled WGS sequence"/>
</dbReference>
<keyword evidence="1" id="KW-0812">Transmembrane</keyword>
<evidence type="ECO:0000313" key="2">
    <source>
        <dbReference type="EMBL" id="GII93287.1"/>
    </source>
</evidence>
<feature type="transmembrane region" description="Helical" evidence="1">
    <location>
        <begin position="197"/>
        <end position="219"/>
    </location>
</feature>
<evidence type="ECO:0000313" key="3">
    <source>
        <dbReference type="Proteomes" id="UP000606172"/>
    </source>
</evidence>
<name>A0A919V8J0_9ACTN</name>
<comment type="caution">
    <text evidence="2">The sequence shown here is derived from an EMBL/GenBank/DDBJ whole genome shotgun (WGS) entry which is preliminary data.</text>
</comment>
<evidence type="ECO:0000256" key="1">
    <source>
        <dbReference type="SAM" id="Phobius"/>
    </source>
</evidence>
<dbReference type="AlphaFoldDB" id="A0A919V8J0"/>
<reference evidence="2" key="1">
    <citation type="submission" date="2021-01" db="EMBL/GenBank/DDBJ databases">
        <title>Whole genome shotgun sequence of Sinosporangium siamense NBRC 109515.</title>
        <authorList>
            <person name="Komaki H."/>
            <person name="Tamura T."/>
        </authorList>
    </citation>
    <scope>NUCLEOTIDE SEQUENCE</scope>
    <source>
        <strain evidence="2">NBRC 109515</strain>
    </source>
</reference>
<dbReference type="EMBL" id="BOOW01000020">
    <property type="protein sequence ID" value="GII93287.1"/>
    <property type="molecule type" value="Genomic_DNA"/>
</dbReference>
<keyword evidence="3" id="KW-1185">Reference proteome</keyword>
<keyword evidence="1" id="KW-1133">Transmembrane helix</keyword>
<sequence>MSSAKRVARLAGVFYLIVALCGIFAHMYARATIRVPGDAAATTENIVANATLFRLAFVADLITATSSVLVAMTLFRLFKHVNKDVAAAMVVFMAIGTGMILVNLIFHFAALLVATNASYAAPHGGGSDALVLLLVDMHDYGYAIGGIMFGLWLLPMGYLAYTSGMFPRALGVVLMVACFGYLIDTLASFLLPDLGEVFSQIVTAPVAVAELWMVGYLLVIGVRKTASVRSAPIGA</sequence>
<protein>
    <recommendedName>
        <fullName evidence="4">DUF4386 domain-containing protein</fullName>
    </recommendedName>
</protein>
<keyword evidence="1" id="KW-0472">Membrane</keyword>
<feature type="transmembrane region" description="Helical" evidence="1">
    <location>
        <begin position="172"/>
        <end position="191"/>
    </location>
</feature>
<dbReference type="InterPro" id="IPR025495">
    <property type="entry name" value="DUF4386"/>
</dbReference>
<dbReference type="Pfam" id="PF14329">
    <property type="entry name" value="DUF4386"/>
    <property type="match status" value="1"/>
</dbReference>
<feature type="transmembrane region" description="Helical" evidence="1">
    <location>
        <begin position="87"/>
        <end position="120"/>
    </location>
</feature>
<feature type="transmembrane region" description="Helical" evidence="1">
    <location>
        <begin position="12"/>
        <end position="31"/>
    </location>
</feature>
<accession>A0A919V8J0</accession>
<organism evidence="2 3">
    <name type="scientific">Sinosporangium siamense</name>
    <dbReference type="NCBI Taxonomy" id="1367973"/>
    <lineage>
        <taxon>Bacteria</taxon>
        <taxon>Bacillati</taxon>
        <taxon>Actinomycetota</taxon>
        <taxon>Actinomycetes</taxon>
        <taxon>Streptosporangiales</taxon>
        <taxon>Streptosporangiaceae</taxon>
        <taxon>Sinosporangium</taxon>
    </lineage>
</organism>
<feature type="transmembrane region" description="Helical" evidence="1">
    <location>
        <begin position="51"/>
        <end position="75"/>
    </location>
</feature>
<feature type="transmembrane region" description="Helical" evidence="1">
    <location>
        <begin position="140"/>
        <end position="160"/>
    </location>
</feature>
<gene>
    <name evidence="2" type="ORF">Ssi02_35180</name>
</gene>